<accession>A0A9W4UBU8</accession>
<feature type="region of interest" description="Disordered" evidence="1">
    <location>
        <begin position="299"/>
        <end position="354"/>
    </location>
</feature>
<gene>
    <name evidence="3" type="ORF">PDIGIT_LOCUS4910</name>
</gene>
<dbReference type="EMBL" id="CAOQHR010000003">
    <property type="protein sequence ID" value="CAI6331881.1"/>
    <property type="molecule type" value="Genomic_DNA"/>
</dbReference>
<dbReference type="Proteomes" id="UP001152607">
    <property type="component" value="Unassembled WGS sequence"/>
</dbReference>
<evidence type="ECO:0000259" key="2">
    <source>
        <dbReference type="PROSITE" id="PS50181"/>
    </source>
</evidence>
<evidence type="ECO:0000313" key="4">
    <source>
        <dbReference type="Proteomes" id="UP001152607"/>
    </source>
</evidence>
<feature type="domain" description="F-box" evidence="2">
    <location>
        <begin position="1"/>
        <end position="44"/>
    </location>
</feature>
<proteinExistence type="predicted"/>
<feature type="compositionally biased region" description="Acidic residues" evidence="1">
    <location>
        <begin position="303"/>
        <end position="323"/>
    </location>
</feature>
<dbReference type="OrthoDB" id="3798941at2759"/>
<organism evidence="3 4">
    <name type="scientific">Periconia digitata</name>
    <dbReference type="NCBI Taxonomy" id="1303443"/>
    <lineage>
        <taxon>Eukaryota</taxon>
        <taxon>Fungi</taxon>
        <taxon>Dikarya</taxon>
        <taxon>Ascomycota</taxon>
        <taxon>Pezizomycotina</taxon>
        <taxon>Dothideomycetes</taxon>
        <taxon>Pleosporomycetidae</taxon>
        <taxon>Pleosporales</taxon>
        <taxon>Massarineae</taxon>
        <taxon>Periconiaceae</taxon>
        <taxon>Periconia</taxon>
    </lineage>
</organism>
<protein>
    <recommendedName>
        <fullName evidence="2">F-box domain-containing protein</fullName>
    </recommendedName>
</protein>
<name>A0A9W4UBU8_9PLEO</name>
<dbReference type="PROSITE" id="PS50181">
    <property type="entry name" value="FBOX"/>
    <property type="match status" value="1"/>
</dbReference>
<dbReference type="InterPro" id="IPR001810">
    <property type="entry name" value="F-box_dom"/>
</dbReference>
<sequence>MDSIPPEILSEIIIFLDKDTKISAYSTISRTWQHAIEQRTFRSLKLTADDVGAFKDCFVSDNIRRAQYMTKLDIDLAYCRSSVPDVAIAFLNALSDIANRAPNVLPLTLSLSLPHSQGESDIWDIQLPDNALDIHQVEAFVLQVSGLGYYMRQAAAFNFLLHFPRIRSAKLSIMDMPEWGLRRRRSERQELGNAIQATDFSHLTEFVLTVWHISLRDENWPPGSLVPGGNLEDPYRTTMRRLSTAPNLKTLHLMGPLVICPDFFSELPTFPALEDFQLDFATETADDRWFFIRDEELEKRMEEEDEDDDSDDEESDSDSDSDSDNPWVKLTDPDDEEGPLEHRDEGCPPRFRTLPNPDTIRTLLLGAARFVQDNPKLQRFILRNKTAPGLREQSTAMMYDYMTRNLQLWYMKPGIPRSDGIVVRIQGEHKYLSHPRLYWRVGDWRPDEDVTKAWSEVTGPDTKVFFLKDDNFDPWSQWPIYLGDLEDELVE</sequence>
<comment type="caution">
    <text evidence="3">The sequence shown here is derived from an EMBL/GenBank/DDBJ whole genome shotgun (WGS) entry which is preliminary data.</text>
</comment>
<evidence type="ECO:0000313" key="3">
    <source>
        <dbReference type="EMBL" id="CAI6331881.1"/>
    </source>
</evidence>
<keyword evidence="4" id="KW-1185">Reference proteome</keyword>
<reference evidence="3" key="1">
    <citation type="submission" date="2023-01" db="EMBL/GenBank/DDBJ databases">
        <authorList>
            <person name="Van Ghelder C."/>
            <person name="Rancurel C."/>
        </authorList>
    </citation>
    <scope>NUCLEOTIDE SEQUENCE</scope>
    <source>
        <strain evidence="3">CNCM I-4278</strain>
    </source>
</reference>
<dbReference type="AlphaFoldDB" id="A0A9W4UBU8"/>
<evidence type="ECO:0000256" key="1">
    <source>
        <dbReference type="SAM" id="MobiDB-lite"/>
    </source>
</evidence>